<reference evidence="6" key="1">
    <citation type="submission" date="2025-08" db="UniProtKB">
        <authorList>
            <consortium name="RefSeq"/>
        </authorList>
    </citation>
    <scope>IDENTIFICATION</scope>
    <source>
        <tissue evidence="6">Leaves</tissue>
    </source>
</reference>
<organism evidence="5 6">
    <name type="scientific">Juglans regia</name>
    <name type="common">English walnut</name>
    <dbReference type="NCBI Taxonomy" id="51240"/>
    <lineage>
        <taxon>Eukaryota</taxon>
        <taxon>Viridiplantae</taxon>
        <taxon>Streptophyta</taxon>
        <taxon>Embryophyta</taxon>
        <taxon>Tracheophyta</taxon>
        <taxon>Spermatophyta</taxon>
        <taxon>Magnoliopsida</taxon>
        <taxon>eudicotyledons</taxon>
        <taxon>Gunneridae</taxon>
        <taxon>Pentapetalae</taxon>
        <taxon>rosids</taxon>
        <taxon>fabids</taxon>
        <taxon>Fagales</taxon>
        <taxon>Juglandaceae</taxon>
        <taxon>Juglans</taxon>
    </lineage>
</organism>
<dbReference type="OrthoDB" id="1100010at2759"/>
<dbReference type="PROSITE" id="PS51775">
    <property type="entry name" value="GTD_BINDING"/>
    <property type="match status" value="1"/>
</dbReference>
<keyword evidence="4" id="KW-0472">Membrane</keyword>
<proteinExistence type="predicted"/>
<dbReference type="KEGG" id="jre:108995685"/>
<keyword evidence="5" id="KW-1185">Reference proteome</keyword>
<dbReference type="PANTHER" id="PTHR31422">
    <property type="entry name" value="BNAANNG28530D PROTEIN"/>
    <property type="match status" value="1"/>
</dbReference>
<keyword evidence="2" id="KW-0812">Transmembrane</keyword>
<dbReference type="STRING" id="51240.A0A2I4F5C9"/>
<dbReference type="RefSeq" id="XP_018826844.1">
    <property type="nucleotide sequence ID" value="XM_018971299.1"/>
</dbReference>
<dbReference type="Pfam" id="PF04576">
    <property type="entry name" value="Zein-binding"/>
    <property type="match status" value="1"/>
</dbReference>
<evidence type="ECO:0000313" key="6">
    <source>
        <dbReference type="RefSeq" id="XP_018826844.1"/>
    </source>
</evidence>
<name>A0A2I4F5C9_JUGRE</name>
<evidence type="ECO:0000256" key="1">
    <source>
        <dbReference type="ARBA" id="ARBA00004370"/>
    </source>
</evidence>
<dbReference type="GO" id="GO:0016020">
    <property type="term" value="C:membrane"/>
    <property type="evidence" value="ECO:0007669"/>
    <property type="project" value="UniProtKB-SubCell"/>
</dbReference>
<evidence type="ECO:0000256" key="3">
    <source>
        <dbReference type="ARBA" id="ARBA00022989"/>
    </source>
</evidence>
<evidence type="ECO:0000256" key="2">
    <source>
        <dbReference type="ARBA" id="ARBA00022692"/>
    </source>
</evidence>
<dbReference type="Gramene" id="Jr16_20890_p1">
    <property type="protein sequence ID" value="cds.Jr16_20890_p1"/>
    <property type="gene ID" value="Jr16_20890"/>
</dbReference>
<dbReference type="GO" id="GO:0080115">
    <property type="term" value="F:myosin XI tail binding"/>
    <property type="evidence" value="ECO:0007669"/>
    <property type="project" value="UniProtKB-ARBA"/>
</dbReference>
<dbReference type="GeneID" id="108995685"/>
<evidence type="ECO:0000313" key="5">
    <source>
        <dbReference type="Proteomes" id="UP000235220"/>
    </source>
</evidence>
<dbReference type="PANTHER" id="PTHR31422:SF2">
    <property type="entry name" value="PROTEIN FLOURY 1-LIKE"/>
    <property type="match status" value="1"/>
</dbReference>
<keyword evidence="3" id="KW-1133">Transmembrane helix</keyword>
<dbReference type="AlphaFoldDB" id="A0A2I4F5C9"/>
<accession>A0A2I4F5C9</accession>
<protein>
    <submittedName>
        <fullName evidence="6">Protein FLOURY 1-like isoform X1</fullName>
    </submittedName>
</protein>
<dbReference type="Proteomes" id="UP000235220">
    <property type="component" value="Chromosome 16"/>
</dbReference>
<evidence type="ECO:0000256" key="4">
    <source>
        <dbReference type="ARBA" id="ARBA00023136"/>
    </source>
</evidence>
<comment type="subcellular location">
    <subcellularLocation>
        <location evidence="1">Membrane</location>
    </subcellularLocation>
</comment>
<dbReference type="InterPro" id="IPR007656">
    <property type="entry name" value="GTD-bd"/>
</dbReference>
<dbReference type="FunCoup" id="A0A2I4F5C9">
    <property type="interactions" value="12"/>
</dbReference>
<sequence>MQILGRFRLLVVICAVLDLYERFLKSLLGFVVMDCAACMKFLTQGGSFGCGFLVFGCFSQVVHFLGLFFMFGLGLKVLQLGCHGKGLVQFLCEYRGKSSGLRNGFCLKNCVADACDSKAMPCECDSLKFLENSESLSRDDLLVSREVLDSDDDVKANDVLEEDDEEKDSYAEDGEYDVMALRKLVKIERQRADAAYAELEKERMAAASAAEETMTMILRLQSEKSSTEMQANQYRRLAEQKQQYDLEVIQSLQWIVMKHESYRSLLEDHLRLCRQKLKLYTKGDELDGLEGIDASMRFLNTPAADGLDDGLIGSLDMDYP</sequence>
<gene>
    <name evidence="6" type="primary">LOC108995685</name>
</gene>